<dbReference type="Gene3D" id="3.30.559.10">
    <property type="entry name" value="Chloramphenicol acetyltransferase-like domain"/>
    <property type="match status" value="3"/>
</dbReference>
<dbReference type="InterPro" id="IPR006162">
    <property type="entry name" value="Ppantetheine_attach_site"/>
</dbReference>
<dbReference type="PANTHER" id="PTHR45527">
    <property type="entry name" value="NONRIBOSOMAL PEPTIDE SYNTHETASE"/>
    <property type="match status" value="1"/>
</dbReference>
<feature type="region of interest" description="Disordered" evidence="6">
    <location>
        <begin position="1136"/>
        <end position="1186"/>
    </location>
</feature>
<dbReference type="InterPro" id="IPR036736">
    <property type="entry name" value="ACP-like_sf"/>
</dbReference>
<dbReference type="Pfam" id="PF00668">
    <property type="entry name" value="Condensation"/>
    <property type="match status" value="3"/>
</dbReference>
<name>A0ABN3SRH7_9ACTN</name>
<evidence type="ECO:0000313" key="8">
    <source>
        <dbReference type="EMBL" id="GAA2681180.1"/>
    </source>
</evidence>
<feature type="domain" description="Carrier" evidence="7">
    <location>
        <begin position="1063"/>
        <end position="1137"/>
    </location>
</feature>
<dbReference type="InterPro" id="IPR025110">
    <property type="entry name" value="AMP-bd_C"/>
</dbReference>
<dbReference type="InterPro" id="IPR020806">
    <property type="entry name" value="PKS_PP-bd"/>
</dbReference>
<evidence type="ECO:0000256" key="3">
    <source>
        <dbReference type="ARBA" id="ARBA00022553"/>
    </source>
</evidence>
<dbReference type="NCBIfam" id="TIGR01720">
    <property type="entry name" value="NRPS-para261"/>
    <property type="match status" value="1"/>
</dbReference>
<keyword evidence="5" id="KW-0045">Antibiotic biosynthesis</keyword>
<feature type="compositionally biased region" description="Basic and acidic residues" evidence="6">
    <location>
        <begin position="1170"/>
        <end position="1186"/>
    </location>
</feature>
<reference evidence="8 9" key="1">
    <citation type="journal article" date="2019" name="Int. J. Syst. Evol. Microbiol.">
        <title>The Global Catalogue of Microorganisms (GCM) 10K type strain sequencing project: providing services to taxonomists for standard genome sequencing and annotation.</title>
        <authorList>
            <consortium name="The Broad Institute Genomics Platform"/>
            <consortium name="The Broad Institute Genome Sequencing Center for Infectious Disease"/>
            <person name="Wu L."/>
            <person name="Ma J."/>
        </authorList>
    </citation>
    <scope>NUCLEOTIDE SEQUENCE [LARGE SCALE GENOMIC DNA]</scope>
    <source>
        <strain evidence="8 9">JCM 16374</strain>
    </source>
</reference>
<dbReference type="InterPro" id="IPR010060">
    <property type="entry name" value="NRPS_synth"/>
</dbReference>
<keyword evidence="9" id="KW-1185">Reference proteome</keyword>
<dbReference type="Gene3D" id="3.30.300.30">
    <property type="match status" value="1"/>
</dbReference>
<dbReference type="SUPFAM" id="SSF47336">
    <property type="entry name" value="ACP-like"/>
    <property type="match status" value="2"/>
</dbReference>
<dbReference type="InterPro" id="IPR023213">
    <property type="entry name" value="CAT-like_dom_sf"/>
</dbReference>
<dbReference type="PROSITE" id="PS50075">
    <property type="entry name" value="CARRIER"/>
    <property type="match status" value="2"/>
</dbReference>
<dbReference type="CDD" id="cd19543">
    <property type="entry name" value="DCL_NRPS"/>
    <property type="match status" value="1"/>
</dbReference>
<protein>
    <recommendedName>
        <fullName evidence="7">Carrier domain-containing protein</fullName>
    </recommendedName>
</protein>
<keyword evidence="4" id="KW-0677">Repeat</keyword>
<comment type="caution">
    <text evidence="8">The sequence shown here is derived from an EMBL/GenBank/DDBJ whole genome shotgun (WGS) entry which is preliminary data.</text>
</comment>
<evidence type="ECO:0000256" key="2">
    <source>
        <dbReference type="ARBA" id="ARBA00022450"/>
    </source>
</evidence>
<organism evidence="8 9">
    <name type="scientific">Streptomyces lunalinharesii</name>
    <dbReference type="NCBI Taxonomy" id="333384"/>
    <lineage>
        <taxon>Bacteria</taxon>
        <taxon>Bacillati</taxon>
        <taxon>Actinomycetota</taxon>
        <taxon>Actinomycetes</taxon>
        <taxon>Kitasatosporales</taxon>
        <taxon>Streptomycetaceae</taxon>
        <taxon>Streptomyces</taxon>
    </lineage>
</organism>
<dbReference type="Pfam" id="PF00550">
    <property type="entry name" value="PP-binding"/>
    <property type="match status" value="2"/>
</dbReference>
<dbReference type="Proteomes" id="UP001500994">
    <property type="component" value="Unassembled WGS sequence"/>
</dbReference>
<dbReference type="PROSITE" id="PS00012">
    <property type="entry name" value="PHOSPHOPANTETHEINE"/>
    <property type="match status" value="1"/>
</dbReference>
<evidence type="ECO:0000259" key="7">
    <source>
        <dbReference type="PROSITE" id="PS50075"/>
    </source>
</evidence>
<feature type="compositionally biased region" description="Basic and acidic residues" evidence="6">
    <location>
        <begin position="1147"/>
        <end position="1162"/>
    </location>
</feature>
<sequence>MVRAVFPSPAGPTRVPPPSALSRSQPCLPPGELSVNEVPKSPIESVLPLTPMQQGMLFHALYDSDAVDVYTVQAAFELHGDVCPARLRAACAATLARHPVLRTGFRVRANGQPVQLVRRTVTTPWTEHDLAGEPAETRRARLLAFMEEDRLRRFDMAAPPLMRFALIRLTEERHVLVLTYHHILLDGWSLPLVLKDLCALYGRPGLDDPKDTAAAPAGLGPMAPFDDFLRWLGRQDRAAAHQAWQQALHGLAEPTLVAPGAAPAGAGAMPAMLPLVLSEEATEALTATARTHHLTLNTVVQGVWALLLSLLTGRDDVVFGQTVHGRPVDLGGADSMVGLLMNAVPVRIRLSPDESLAKLFTRVQDEQLALGPHQHVGLDEVQRLAGLGTLYDTSTGFGNAPFDWASVQEIAPGLRLGPLTEEADAAEPQISGSTHYPLSIVAVPGPRLRLELNYRTDLFDARRMELVSSRLRLLLDAFTHAAETPVAAVPLLTGEETQRVLGAWGRRPGAERAAGRRAATLVERFEAQVRRRPNAPAVTDGQRPLGYRELDEAANRLARLMLRRGVRPGDAVAVALPRGTDLVVALLATWKAGACYVPVDPGYPVERVAFMLTDAAPALVVCADRGHPGLAGHPSLLPLGDPAVQAELTPLSEHPVNDTERGRPLRPEDLAYVIYTSGSTGRPKGVAVEHRTVDGYLAFASTAYPGLAEQALVHSPPSFDLTVTGLFGPLVTGGLVRVVDLEDFDAPVGDGRPPSFVKATPSHLPILVASDDWYSPSGELVLGGEQLTGEALAEWRARHPGATVVNEYGPTEATVGCMEYRLEPGAPLPQGAVPIGVPVPDARIYVLDGFLRPVPAGVPGELYIGGDVLARGYVNRPGLTAARFVADPFRTPGGRMYRTGDAAWWRHDGMLMYSGRLDDQVKVRGYRIELGEVESALVADPAVARAAVAVREDRRGTPRLVAYVVASDVPENGTAGLAERIAARLPAYLVPSAFVTLPTLPVTPNGKVDRAALPAHEPLPAEDHRPSPEPTPGAAARQEAEALAQAREAETARATGAAGGTEASDRDVADTLTQLFAQVLHLDDAGTGDDFFTLGGDSITAIQLVARARKAGLHLTPKHVFTHRTAATLAHFLQQNVSTPRTGTDTTPERDGRPTAHAETSRRGPGATRAETKPETRAETQADHDGSATALATPIMHWLHEHRGTIDAFHQSTLLRVPPRLGLNHLVTAAQAVAERHQALRGRLDASGGLVLEPVDRDALRDAVRRVDVSGLAEEALRGRVTGCARQDAAALAPYDGAMMRVTWFDAGPDGQGRLLVTVHHLAVDAVSWRVLLTDLYTAWHGATTGTAPRQEPVPLTLRDWSDRLREAAHSPDVMREMPYWKRTLGGRSIQIGDAPLSAAHDIYATAGESVLTLPTALTAPLLTTVPAAFDARTNEVLLAGLALAVAAWRPRAADGTAVLVDVEGHGREQLDEDVDPSATVGWLTSLYPVRIDAGFGDWNAEGDPADPRLGAAVRRVADQLAEVPRNGLGFGLLRHLNRNAAADLKGFPSPQVGFNYLGRGRGSGDGDWDVAPESDALPLGADPRMPMRHLVEVNAVVDDGPAGPRLVAHWLWARLHLAEAEARELARLWFAALRALVAHAATRAVSAAAAAQADTEELARLGARTGLPVSHVLPMTPLQEGLLFHARYDSRSLDVYNVQIALEVAGPLDLPRLRAACDALLRRHPMLRAGFLQLRSGEPVQVVPADARMPWYAYDLTDLRPGERAERLTELLEDDRHQRMDPATPPLLRCTCVHLAPDHWQVVLSMHHLLVDGWTTSLLLRDLLWLYGDGSGGALPEPPDYRAYLSWLAAQDQGQARSAWRAALAGLKEPTLLTADDDTARVRALPKRVVVELSEAETDALHEVSRHQGITPNTLVRAAWALCLHGRTLQRDLVFGATVSGRPAELPGVEDMVGVFINTVPVRVRLEPAEPVAELLARLQEEHAELLPHHHLPLPDIQRIAGMGTLFDSCVVFENFPTAEELPSGPDDGLGLVQVTGYDGYHYPLKLMVAPGPRLRLEVSHRPDLIDGAFAQQTADRLRALLTALPQAMDAPTERFLTAEPESARGPGPSTLCGLIAEVLGRDFVSADDDLFALGCDSLSALRLAGRLEAVLDRPVDVETVFRCRTARGLAKALT</sequence>
<dbReference type="Gene3D" id="3.30.559.30">
    <property type="entry name" value="Nonribosomal peptide synthetase, condensation domain"/>
    <property type="match status" value="3"/>
</dbReference>
<dbReference type="InterPro" id="IPR029058">
    <property type="entry name" value="AB_hydrolase_fold"/>
</dbReference>
<dbReference type="Gene3D" id="1.10.1200.10">
    <property type="entry name" value="ACP-like"/>
    <property type="match status" value="1"/>
</dbReference>
<dbReference type="SUPFAM" id="SSF56801">
    <property type="entry name" value="Acetyl-CoA synthetase-like"/>
    <property type="match status" value="1"/>
</dbReference>
<feature type="region of interest" description="Disordered" evidence="6">
    <location>
        <begin position="1017"/>
        <end position="1065"/>
    </location>
</feature>
<dbReference type="Gene3D" id="2.30.38.10">
    <property type="entry name" value="Luciferase, Domain 3"/>
    <property type="match status" value="1"/>
</dbReference>
<comment type="cofactor">
    <cofactor evidence="1">
        <name>pantetheine 4'-phosphate</name>
        <dbReference type="ChEBI" id="CHEBI:47942"/>
    </cofactor>
</comment>
<dbReference type="InterPro" id="IPR045851">
    <property type="entry name" value="AMP-bd_C_sf"/>
</dbReference>
<feature type="compositionally biased region" description="Low complexity" evidence="6">
    <location>
        <begin position="1034"/>
        <end position="1062"/>
    </location>
</feature>
<dbReference type="InterPro" id="IPR020845">
    <property type="entry name" value="AMP-binding_CS"/>
</dbReference>
<dbReference type="InterPro" id="IPR010071">
    <property type="entry name" value="AA_adenyl_dom"/>
</dbReference>
<dbReference type="Pfam" id="PF13193">
    <property type="entry name" value="AMP-binding_C"/>
    <property type="match status" value="1"/>
</dbReference>
<accession>A0ABN3SRH7</accession>
<keyword evidence="2" id="KW-0596">Phosphopantetheine</keyword>
<feature type="compositionally biased region" description="Polar residues" evidence="6">
    <location>
        <begin position="1136"/>
        <end position="1146"/>
    </location>
</feature>
<dbReference type="SUPFAM" id="SSF52777">
    <property type="entry name" value="CoA-dependent acyltransferases"/>
    <property type="match status" value="6"/>
</dbReference>
<dbReference type="Pfam" id="PF00501">
    <property type="entry name" value="AMP-binding"/>
    <property type="match status" value="1"/>
</dbReference>
<dbReference type="EMBL" id="BAAARK010000027">
    <property type="protein sequence ID" value="GAA2681180.1"/>
    <property type="molecule type" value="Genomic_DNA"/>
</dbReference>
<evidence type="ECO:0000313" key="9">
    <source>
        <dbReference type="Proteomes" id="UP001500994"/>
    </source>
</evidence>
<dbReference type="NCBIfam" id="TIGR01733">
    <property type="entry name" value="AA-adenyl-dom"/>
    <property type="match status" value="1"/>
</dbReference>
<dbReference type="SMART" id="SM01294">
    <property type="entry name" value="PKS_PP_betabranch"/>
    <property type="match status" value="1"/>
</dbReference>
<dbReference type="PANTHER" id="PTHR45527:SF1">
    <property type="entry name" value="FATTY ACID SYNTHASE"/>
    <property type="match status" value="1"/>
</dbReference>
<evidence type="ECO:0000256" key="1">
    <source>
        <dbReference type="ARBA" id="ARBA00001957"/>
    </source>
</evidence>
<dbReference type="SMART" id="SM00823">
    <property type="entry name" value="PKS_PP"/>
    <property type="match status" value="2"/>
</dbReference>
<dbReference type="Gene3D" id="3.40.50.980">
    <property type="match status" value="2"/>
</dbReference>
<dbReference type="PROSITE" id="PS00455">
    <property type="entry name" value="AMP_BINDING"/>
    <property type="match status" value="1"/>
</dbReference>
<evidence type="ECO:0000256" key="5">
    <source>
        <dbReference type="ARBA" id="ARBA00023194"/>
    </source>
</evidence>
<evidence type="ECO:0000256" key="4">
    <source>
        <dbReference type="ARBA" id="ARBA00022737"/>
    </source>
</evidence>
<dbReference type="CDD" id="cd05930">
    <property type="entry name" value="A_NRPS"/>
    <property type="match status" value="1"/>
</dbReference>
<dbReference type="InterPro" id="IPR001242">
    <property type="entry name" value="Condensation_dom"/>
</dbReference>
<feature type="region of interest" description="Disordered" evidence="6">
    <location>
        <begin position="1"/>
        <end position="25"/>
    </location>
</feature>
<evidence type="ECO:0000256" key="6">
    <source>
        <dbReference type="SAM" id="MobiDB-lite"/>
    </source>
</evidence>
<feature type="domain" description="Carrier" evidence="7">
    <location>
        <begin position="2104"/>
        <end position="2176"/>
    </location>
</feature>
<gene>
    <name evidence="8" type="ORF">GCM10009864_62100</name>
</gene>
<dbReference type="InterPro" id="IPR009081">
    <property type="entry name" value="PP-bd_ACP"/>
</dbReference>
<proteinExistence type="predicted"/>
<dbReference type="Gene3D" id="3.40.50.1820">
    <property type="entry name" value="alpha/beta hydrolase"/>
    <property type="match status" value="1"/>
</dbReference>
<dbReference type="InterPro" id="IPR000873">
    <property type="entry name" value="AMP-dep_synth/lig_dom"/>
</dbReference>
<keyword evidence="3" id="KW-0597">Phosphoprotein</keyword>